<reference evidence="1 2" key="1">
    <citation type="submission" date="2016-10" db="EMBL/GenBank/DDBJ databases">
        <authorList>
            <person name="Cai Z."/>
        </authorList>
    </citation>
    <scope>NUCLEOTIDE SEQUENCE [LARGE SCALE GENOMIC DNA]</scope>
    <source>
        <strain evidence="1 2">CGMCC 1.10826</strain>
    </source>
</reference>
<dbReference type="RefSeq" id="WP_110851124.1">
    <property type="nucleotide sequence ID" value="NZ_QKLZ01000001.1"/>
</dbReference>
<dbReference type="AlphaFoldDB" id="A0A2Y8ZYD9"/>
<evidence type="ECO:0000313" key="2">
    <source>
        <dbReference type="Proteomes" id="UP000250222"/>
    </source>
</evidence>
<gene>
    <name evidence="1" type="ORF">SAMN05216184_101664</name>
</gene>
<keyword evidence="2" id="KW-1185">Reference proteome</keyword>
<dbReference type="OrthoDB" id="5149580at2"/>
<protein>
    <submittedName>
        <fullName evidence="1">Uncharacterized protein</fullName>
    </submittedName>
</protein>
<dbReference type="EMBL" id="UETB01000001">
    <property type="protein sequence ID" value="SSA37025.1"/>
    <property type="molecule type" value="Genomic_DNA"/>
</dbReference>
<sequence length="111" mass="11896">MADEAEFEALKGRIVELENQLKSQQVKRGAKDLSPEDLQAYAKVRDVIAADYGEFCGINDCFRCISRCAVCAVCVVRCIEVCIHECTCGPCNVGGLGNLGNAAGRFGGLGY</sequence>
<accession>A0A2Y8ZYD9</accession>
<dbReference type="Proteomes" id="UP000250222">
    <property type="component" value="Unassembled WGS sequence"/>
</dbReference>
<evidence type="ECO:0000313" key="1">
    <source>
        <dbReference type="EMBL" id="SSA37025.1"/>
    </source>
</evidence>
<proteinExistence type="predicted"/>
<name>A0A2Y8ZYD9_9MICO</name>
<organism evidence="1 2">
    <name type="scientific">Georgenia satyanarayanai</name>
    <dbReference type="NCBI Taxonomy" id="860221"/>
    <lineage>
        <taxon>Bacteria</taxon>
        <taxon>Bacillati</taxon>
        <taxon>Actinomycetota</taxon>
        <taxon>Actinomycetes</taxon>
        <taxon>Micrococcales</taxon>
        <taxon>Bogoriellaceae</taxon>
        <taxon>Georgenia</taxon>
    </lineage>
</organism>